<dbReference type="AlphaFoldDB" id="A0A2S0KLG8"/>
<feature type="transmembrane region" description="Helical" evidence="1">
    <location>
        <begin position="143"/>
        <end position="165"/>
    </location>
</feature>
<keyword evidence="3" id="KW-1185">Reference proteome</keyword>
<feature type="transmembrane region" description="Helical" evidence="1">
    <location>
        <begin position="332"/>
        <end position="352"/>
    </location>
</feature>
<evidence type="ECO:0000256" key="1">
    <source>
        <dbReference type="SAM" id="Phobius"/>
    </source>
</evidence>
<dbReference type="Proteomes" id="UP000237947">
    <property type="component" value="Chromosome"/>
</dbReference>
<proteinExistence type="predicted"/>
<feature type="transmembrane region" description="Helical" evidence="1">
    <location>
        <begin position="230"/>
        <end position="252"/>
    </location>
</feature>
<feature type="transmembrane region" description="Helical" evidence="1">
    <location>
        <begin position="300"/>
        <end position="320"/>
    </location>
</feature>
<feature type="transmembrane region" description="Helical" evidence="1">
    <location>
        <begin position="171"/>
        <end position="192"/>
    </location>
</feature>
<gene>
    <name evidence="2" type="ORF">C5Q98_00820</name>
</gene>
<evidence type="ECO:0000313" key="2">
    <source>
        <dbReference type="EMBL" id="AVM41861.1"/>
    </source>
</evidence>
<protein>
    <recommendedName>
        <fullName evidence="4">ABC transporter permease</fullName>
    </recommendedName>
</protein>
<accession>A0A2S0KLG8</accession>
<reference evidence="3" key="1">
    <citation type="submission" date="2018-02" db="EMBL/GenBank/DDBJ databases">
        <authorList>
            <person name="Holder M.E."/>
            <person name="Ajami N.J."/>
            <person name="Petrosino J.F."/>
        </authorList>
    </citation>
    <scope>NUCLEOTIDE SEQUENCE [LARGE SCALE GENOMIC DNA]</scope>
    <source>
        <strain evidence="3">CCUG 47711</strain>
    </source>
</reference>
<keyword evidence="1" id="KW-0472">Membrane</keyword>
<feature type="transmembrane region" description="Helical" evidence="1">
    <location>
        <begin position="15"/>
        <end position="35"/>
    </location>
</feature>
<name>A0A2S0KLG8_9FIRM</name>
<dbReference type="KEGG" id="fsa:C5Q98_00820"/>
<feature type="transmembrane region" description="Helical" evidence="1">
    <location>
        <begin position="56"/>
        <end position="81"/>
    </location>
</feature>
<organism evidence="2 3">
    <name type="scientific">Fastidiosipila sanguinis</name>
    <dbReference type="NCBI Taxonomy" id="236753"/>
    <lineage>
        <taxon>Bacteria</taxon>
        <taxon>Bacillati</taxon>
        <taxon>Bacillota</taxon>
        <taxon>Clostridia</taxon>
        <taxon>Eubacteriales</taxon>
        <taxon>Oscillospiraceae</taxon>
        <taxon>Fastidiosipila</taxon>
    </lineage>
</organism>
<sequence length="355" mass="40929">MKYKNYFKVFIKRNAALFFSIFIAFLTFTTLPIWSSVRTINEVQYIDTYSFPYGKALFVAVTFASLVIVSILPLITLRSIYNSNDLDTYFSVDLPKEKMLFFDMLNTYLLFLIPYVIFAIVNGGIVYLGINKHILYLMPLHRYIIYIVALALMAFFCLVLTTFIMTSSTNLGSAVIYSAVGFLLPSIYWGILKDVIVGPNRSPIQRWLDRVLDLLNPFSNIGILTVNENFYLHLLMVFIYVFLAIVLIVWTFKNFAKYKVENINSEEQLPGFYGFMTYAFGIGAYSWIFMRFFKYSYNALTANVFVLVVGLVAYYAVMMIRGKGKVNWSKFFGDYILISAIGLILGFLLSVFTRF</sequence>
<feature type="transmembrane region" description="Helical" evidence="1">
    <location>
        <begin position="108"/>
        <end position="131"/>
    </location>
</feature>
<keyword evidence="1" id="KW-0812">Transmembrane</keyword>
<evidence type="ECO:0000313" key="3">
    <source>
        <dbReference type="Proteomes" id="UP000237947"/>
    </source>
</evidence>
<evidence type="ECO:0008006" key="4">
    <source>
        <dbReference type="Google" id="ProtNLM"/>
    </source>
</evidence>
<keyword evidence="1" id="KW-1133">Transmembrane helix</keyword>
<dbReference type="RefSeq" id="WP_106011849.1">
    <property type="nucleotide sequence ID" value="NZ_CP027226.1"/>
</dbReference>
<feature type="transmembrane region" description="Helical" evidence="1">
    <location>
        <begin position="272"/>
        <end position="293"/>
    </location>
</feature>
<dbReference type="EMBL" id="CP027226">
    <property type="protein sequence ID" value="AVM41861.1"/>
    <property type="molecule type" value="Genomic_DNA"/>
</dbReference>